<keyword evidence="10" id="KW-1185">Reference proteome</keyword>
<evidence type="ECO:0000256" key="7">
    <source>
        <dbReference type="SAM" id="MobiDB-lite"/>
    </source>
</evidence>
<dbReference type="Proteomes" id="UP000626092">
    <property type="component" value="Unassembled WGS sequence"/>
</dbReference>
<dbReference type="InterPro" id="IPR011032">
    <property type="entry name" value="GroES-like_sf"/>
</dbReference>
<keyword evidence="5" id="KW-0560">Oxidoreductase</keyword>
<keyword evidence="4" id="KW-0862">Zinc</keyword>
<dbReference type="SMART" id="SM00829">
    <property type="entry name" value="PKS_ER"/>
    <property type="match status" value="1"/>
</dbReference>
<dbReference type="PANTHER" id="PTHR43350:SF2">
    <property type="entry name" value="GROES-LIKE ZINC-BINDING ALCOHOL DEHYDROGENASE FAMILY PROTEIN"/>
    <property type="match status" value="1"/>
</dbReference>
<dbReference type="FunFam" id="3.40.50.720:FF:000068">
    <property type="entry name" value="Sorbitol dehydrogenase"/>
    <property type="match status" value="1"/>
</dbReference>
<dbReference type="EMBL" id="WJXA01000009">
    <property type="protein sequence ID" value="KAF7133041.1"/>
    <property type="molecule type" value="Genomic_DNA"/>
</dbReference>
<dbReference type="CDD" id="cd08263">
    <property type="entry name" value="Zn_ADH10"/>
    <property type="match status" value="1"/>
</dbReference>
<gene>
    <name evidence="9" type="ORF">RHSIM_Rhsim09G0052100</name>
</gene>
<dbReference type="PANTHER" id="PTHR43350">
    <property type="entry name" value="NAD-DEPENDENT ALCOHOL DEHYDROGENASE"/>
    <property type="match status" value="1"/>
</dbReference>
<dbReference type="FunFam" id="3.90.180.10:FF:000051">
    <property type="entry name" value="Alcohol dehydrogenase (Zinc)"/>
    <property type="match status" value="1"/>
</dbReference>
<evidence type="ECO:0000256" key="1">
    <source>
        <dbReference type="ARBA" id="ARBA00001947"/>
    </source>
</evidence>
<protein>
    <recommendedName>
        <fullName evidence="8">Enoyl reductase (ER) domain-containing protein</fullName>
    </recommendedName>
</protein>
<comment type="similarity">
    <text evidence="2">Belongs to the zinc-containing alcohol dehydrogenase family.</text>
</comment>
<evidence type="ECO:0000256" key="4">
    <source>
        <dbReference type="ARBA" id="ARBA00022833"/>
    </source>
</evidence>
<feature type="domain" description="Enoyl reductase (ER)" evidence="8">
    <location>
        <begin position="74"/>
        <end position="449"/>
    </location>
</feature>
<proteinExistence type="inferred from homology"/>
<dbReference type="Gene3D" id="3.40.50.720">
    <property type="entry name" value="NAD(P)-binding Rossmann-like Domain"/>
    <property type="match status" value="1"/>
</dbReference>
<dbReference type="GO" id="GO:0046872">
    <property type="term" value="F:metal ion binding"/>
    <property type="evidence" value="ECO:0007669"/>
    <property type="project" value="UniProtKB-KW"/>
</dbReference>
<name>A0A834GJ02_RHOSS</name>
<dbReference type="InterPro" id="IPR013154">
    <property type="entry name" value="ADH-like_N"/>
</dbReference>
<dbReference type="InterPro" id="IPR020843">
    <property type="entry name" value="ER"/>
</dbReference>
<evidence type="ECO:0000256" key="6">
    <source>
        <dbReference type="ARBA" id="ARBA00023027"/>
    </source>
</evidence>
<dbReference type="Gene3D" id="3.90.180.10">
    <property type="entry name" value="Medium-chain alcohol dehydrogenases, catalytic domain"/>
    <property type="match status" value="1"/>
</dbReference>
<dbReference type="Pfam" id="PF00107">
    <property type="entry name" value="ADH_zinc_N"/>
    <property type="match status" value="1"/>
</dbReference>
<evidence type="ECO:0000256" key="2">
    <source>
        <dbReference type="ARBA" id="ARBA00008072"/>
    </source>
</evidence>
<comment type="caution">
    <text evidence="9">The sequence shown here is derived from an EMBL/GenBank/DDBJ whole genome shotgun (WGS) entry which is preliminary data.</text>
</comment>
<feature type="region of interest" description="Disordered" evidence="7">
    <location>
        <begin position="484"/>
        <end position="504"/>
    </location>
</feature>
<feature type="compositionally biased region" description="Polar residues" evidence="7">
    <location>
        <begin position="484"/>
        <end position="501"/>
    </location>
</feature>
<evidence type="ECO:0000256" key="5">
    <source>
        <dbReference type="ARBA" id="ARBA00023002"/>
    </source>
</evidence>
<comment type="cofactor">
    <cofactor evidence="1">
        <name>Zn(2+)</name>
        <dbReference type="ChEBI" id="CHEBI:29105"/>
    </cofactor>
</comment>
<evidence type="ECO:0000313" key="10">
    <source>
        <dbReference type="Proteomes" id="UP000626092"/>
    </source>
</evidence>
<dbReference type="OrthoDB" id="1879366at2759"/>
<keyword evidence="3" id="KW-0479">Metal-binding</keyword>
<dbReference type="SUPFAM" id="SSF50129">
    <property type="entry name" value="GroES-like"/>
    <property type="match status" value="1"/>
</dbReference>
<organism evidence="9 10">
    <name type="scientific">Rhododendron simsii</name>
    <name type="common">Sims's rhododendron</name>
    <dbReference type="NCBI Taxonomy" id="118357"/>
    <lineage>
        <taxon>Eukaryota</taxon>
        <taxon>Viridiplantae</taxon>
        <taxon>Streptophyta</taxon>
        <taxon>Embryophyta</taxon>
        <taxon>Tracheophyta</taxon>
        <taxon>Spermatophyta</taxon>
        <taxon>Magnoliopsida</taxon>
        <taxon>eudicotyledons</taxon>
        <taxon>Gunneridae</taxon>
        <taxon>Pentapetalae</taxon>
        <taxon>asterids</taxon>
        <taxon>Ericales</taxon>
        <taxon>Ericaceae</taxon>
        <taxon>Ericoideae</taxon>
        <taxon>Rhodoreae</taxon>
        <taxon>Rhododendron</taxon>
    </lineage>
</organism>
<sequence>MAFNRWSTVIRKTISNSCQKNWFLRAAPSSSASCNWSRSLCENNASSSSSSSPSMSSYHVGGGPSYMRGVVFWEPNKPLSIEEFRIPCPKAGEILIKTKGKLFLQPPVYTSCGVCHSDLHVIKGELPFASPCVVGHEITGEVVEHGPLTDTRTIERFPKGAHVVGAFIMPCGSCFFCSKGQDDLCEDFFAYNRAKGTLYDGETRLFLRDSGKPIYMYSMGGLAEYCVVPAHGLCILPDTLPYTESAILGCAVFTAYGAMAHAAEVRPGDTVAVIGIGGVGSSCLQIARAFGASEIIAVDVQDDKLQKAKTLGATHTINARNEDAVEKIREITGGRGVDVAVEALGKPQTFLQCTQSVRDGGKAVMIGLTDSSARGEVDINRLVRRQIPTAHDLRDSDEQQDELELRLLDKEGLKPLKPSKGVINDRTTSPERAITSKIERFSKAQVNFLANATPLKFIPEPEYPPIVAIFAPLHPPPIYNPPWNQNVHPPESGNPSTNVPMSSDAPAPDIVLAPPPLDLMEYLQGQFDRVHVRLNEFEARSKAYDTVSKDRCI</sequence>
<keyword evidence="6" id="KW-0520">NAD</keyword>
<dbReference type="InterPro" id="IPR013149">
    <property type="entry name" value="ADH-like_C"/>
</dbReference>
<evidence type="ECO:0000259" key="8">
    <source>
        <dbReference type="SMART" id="SM00829"/>
    </source>
</evidence>
<accession>A0A834GJ02</accession>
<dbReference type="InterPro" id="IPR036291">
    <property type="entry name" value="NAD(P)-bd_dom_sf"/>
</dbReference>
<dbReference type="GO" id="GO:0016491">
    <property type="term" value="F:oxidoreductase activity"/>
    <property type="evidence" value="ECO:0007669"/>
    <property type="project" value="UniProtKB-KW"/>
</dbReference>
<dbReference type="Pfam" id="PF08240">
    <property type="entry name" value="ADH_N"/>
    <property type="match status" value="1"/>
</dbReference>
<dbReference type="AlphaFoldDB" id="A0A834GJ02"/>
<dbReference type="SUPFAM" id="SSF51735">
    <property type="entry name" value="NAD(P)-binding Rossmann-fold domains"/>
    <property type="match status" value="1"/>
</dbReference>
<evidence type="ECO:0000313" key="9">
    <source>
        <dbReference type="EMBL" id="KAF7133041.1"/>
    </source>
</evidence>
<evidence type="ECO:0000256" key="3">
    <source>
        <dbReference type="ARBA" id="ARBA00022723"/>
    </source>
</evidence>
<reference evidence="9" key="1">
    <citation type="submission" date="2019-11" db="EMBL/GenBank/DDBJ databases">
        <authorList>
            <person name="Liu Y."/>
            <person name="Hou J."/>
            <person name="Li T.-Q."/>
            <person name="Guan C.-H."/>
            <person name="Wu X."/>
            <person name="Wu H.-Z."/>
            <person name="Ling F."/>
            <person name="Zhang R."/>
            <person name="Shi X.-G."/>
            <person name="Ren J.-P."/>
            <person name="Chen E.-F."/>
            <person name="Sun J.-M."/>
        </authorList>
    </citation>
    <scope>NUCLEOTIDE SEQUENCE</scope>
    <source>
        <strain evidence="9">Adult_tree_wgs_1</strain>
        <tissue evidence="9">Leaves</tissue>
    </source>
</reference>